<feature type="domain" description="PGF-CTERM archaeal protein-sorting signal" evidence="3">
    <location>
        <begin position="761"/>
        <end position="783"/>
    </location>
</feature>
<dbReference type="NCBIfam" id="NF041431">
    <property type="entry name" value="S_layer_MEMAR"/>
    <property type="match status" value="1"/>
</dbReference>
<dbReference type="NCBIfam" id="TIGR04126">
    <property type="entry name" value="PGF_CTERM"/>
    <property type="match status" value="1"/>
</dbReference>
<dbReference type="RefSeq" id="WP_268924948.1">
    <property type="nucleotide sequence ID" value="NZ_JAPTGB010000010.1"/>
</dbReference>
<keyword evidence="2" id="KW-0812">Transmembrane</keyword>
<evidence type="ECO:0000313" key="4">
    <source>
        <dbReference type="EMBL" id="MCZ0860749.1"/>
    </source>
</evidence>
<feature type="transmembrane region" description="Helical" evidence="2">
    <location>
        <begin position="763"/>
        <end position="781"/>
    </location>
</feature>
<accession>A0ABT4IHB0</accession>
<evidence type="ECO:0000256" key="2">
    <source>
        <dbReference type="SAM" id="Phobius"/>
    </source>
</evidence>
<evidence type="ECO:0000259" key="3">
    <source>
        <dbReference type="Pfam" id="PF18204"/>
    </source>
</evidence>
<dbReference type="Proteomes" id="UP001141422">
    <property type="component" value="Unassembled WGS sequence"/>
</dbReference>
<proteinExistence type="predicted"/>
<keyword evidence="1" id="KW-0732">Signal</keyword>
<reference evidence="4" key="1">
    <citation type="submission" date="2022-12" db="EMBL/GenBank/DDBJ databases">
        <title>Isolation and characterisation of novel Methanocorpusculum spp. from native Australian herbivores indicates the genus is ancestrally host-associated.</title>
        <authorList>
            <person name="Volmer J.G."/>
            <person name="Soo R.M."/>
            <person name="Evans P.N."/>
            <person name="Hoedt E.C."/>
            <person name="Astorga Alsina A.L."/>
            <person name="Woodcroft B.J."/>
            <person name="Tyson G.W."/>
            <person name="Hugenholtz P."/>
            <person name="Morrison M."/>
        </authorList>
    </citation>
    <scope>NUCLEOTIDE SEQUENCE</scope>
    <source>
        <strain evidence="4">MG</strain>
    </source>
</reference>
<sequence>MKKITIILALIIVSALFAGIVSADPDYREVAQGNAAFVYEDIKVPTDSSSLIQYSDGQNPQTKNIISGKEGKFQLTKEVVNGMYGVYYYDGTPGANTYIYIWYPEISLKAELTTGKDGISTAGDSIDGKSINKNTNVTFKIGSPKVAPALGNASAQLIFTTPAGGKTNEFGGYNFNNTTLTSVETVIPNSTAPGKDAEAGTWTVQAQYKTPPFNDYAEKSNAVTFNVQSTSLILTAAKDSVVRSNPFVVTIQGDSLAYYLIYLDGASESDINPTLQPLQDGWQYNDYDYVGGAIFKTDASGKRNVQYNTIAETEDKTYTIKVVAMKQEDDEWIPDFAEYDTTKVKVEKGAVTISATGDGSYFIGAEIKLTGTNTDSSDVYLFITGPNLATNGLALKTVGGTNEPAKDNTQPVSVKTDNTWEYKWNTENCGLDTGAYTIYATSILTNGKSSEKDTAKTGETAAKLSDAEYATVSVNLKTPFIFAAPSGTVIAKGDKVYIRGTAEGDPSKLQLYIFGPNKFVYDSITVEDDGSYEKKIDIGSDWASNQYYVVIEHPMYNNKIDVQVDDPQDPTELFIYNVDGYSIQSSFIVAGPGKLQGANAADALTKMIDSPNIDDKYTKLTFTVSEPWIKLVNPGDKAVGMKFTLSGTTNLAVDDQILVDVTSSSFSAVDKTQSSPTSGVSRTTKVVAGEGGDNTWSVEIDTTNWNLDEYTIKVSGIEVDISTSTTFNVVEKLPDTPTPTATGATAVPTGTTATATATPATPGFGAFVALAGLGAVALLVLRRN</sequence>
<keyword evidence="2" id="KW-0472">Membrane</keyword>
<comment type="caution">
    <text evidence="4">The sequence shown here is derived from an EMBL/GenBank/DDBJ whole genome shotgun (WGS) entry which is preliminary data.</text>
</comment>
<organism evidence="4 5">
    <name type="scientific">Methanocorpusculum petauri</name>
    <dbReference type="NCBI Taxonomy" id="3002863"/>
    <lineage>
        <taxon>Archaea</taxon>
        <taxon>Methanobacteriati</taxon>
        <taxon>Methanobacteriota</taxon>
        <taxon>Stenosarchaea group</taxon>
        <taxon>Methanomicrobia</taxon>
        <taxon>Methanomicrobiales</taxon>
        <taxon>Methanocorpusculaceae</taxon>
        <taxon>Methanocorpusculum</taxon>
    </lineage>
</organism>
<keyword evidence="2" id="KW-1133">Transmembrane helix</keyword>
<dbReference type="EMBL" id="JAPTGB010000010">
    <property type="protein sequence ID" value="MCZ0860749.1"/>
    <property type="molecule type" value="Genomic_DNA"/>
</dbReference>
<gene>
    <name evidence="4" type="ORF">O0S10_05820</name>
</gene>
<name>A0ABT4IHB0_9EURY</name>
<dbReference type="InterPro" id="IPR026371">
    <property type="entry name" value="PGF_CTERM"/>
</dbReference>
<protein>
    <submittedName>
        <fullName evidence="4">PGF-CTERM sorting domain-containing protein</fullName>
    </submittedName>
</protein>
<evidence type="ECO:0000256" key="1">
    <source>
        <dbReference type="ARBA" id="ARBA00022729"/>
    </source>
</evidence>
<dbReference type="Pfam" id="PF18204">
    <property type="entry name" value="PGF-CTERM"/>
    <property type="match status" value="1"/>
</dbReference>
<keyword evidence="5" id="KW-1185">Reference proteome</keyword>
<evidence type="ECO:0000313" key="5">
    <source>
        <dbReference type="Proteomes" id="UP001141422"/>
    </source>
</evidence>